<dbReference type="Gene3D" id="1.10.510.10">
    <property type="entry name" value="Transferase(Phosphotransferase) domain 1"/>
    <property type="match status" value="1"/>
</dbReference>
<protein>
    <recommendedName>
        <fullName evidence="13">Tyrosine-protein kinase</fullName>
        <ecNumber evidence="13">2.7.10.2</ecNumber>
    </recommendedName>
</protein>
<evidence type="ECO:0000313" key="17">
    <source>
        <dbReference type="EMBL" id="GMT18058.1"/>
    </source>
</evidence>
<dbReference type="Gene3D" id="2.30.30.40">
    <property type="entry name" value="SH3 Domains"/>
    <property type="match status" value="1"/>
</dbReference>
<comment type="catalytic activity">
    <reaction evidence="10 13">
        <text>L-tyrosyl-[protein] + ATP = O-phospho-L-tyrosyl-[protein] + ADP + H(+)</text>
        <dbReference type="Rhea" id="RHEA:10596"/>
        <dbReference type="Rhea" id="RHEA-COMP:10136"/>
        <dbReference type="Rhea" id="RHEA-COMP:20101"/>
        <dbReference type="ChEBI" id="CHEBI:15378"/>
        <dbReference type="ChEBI" id="CHEBI:30616"/>
        <dbReference type="ChEBI" id="CHEBI:46858"/>
        <dbReference type="ChEBI" id="CHEBI:61978"/>
        <dbReference type="ChEBI" id="CHEBI:456216"/>
        <dbReference type="EC" id="2.7.10.2"/>
    </reaction>
</comment>
<dbReference type="AlphaFoldDB" id="A0AAV5VIG3"/>
<dbReference type="Pfam" id="PF00017">
    <property type="entry name" value="SH2"/>
    <property type="match status" value="1"/>
</dbReference>
<dbReference type="InterPro" id="IPR036028">
    <property type="entry name" value="SH3-like_dom_sf"/>
</dbReference>
<evidence type="ECO:0000259" key="16">
    <source>
        <dbReference type="PROSITE" id="PS50011"/>
    </source>
</evidence>
<feature type="domain" description="Protein kinase" evidence="16">
    <location>
        <begin position="227"/>
        <end position="500"/>
    </location>
</feature>
<dbReference type="SUPFAM" id="SSF50044">
    <property type="entry name" value="SH3-domain"/>
    <property type="match status" value="1"/>
</dbReference>
<feature type="domain" description="SH3" evidence="15">
    <location>
        <begin position="40"/>
        <end position="103"/>
    </location>
</feature>
<sequence>ISQTMSDIYENVKAAAKQVIERLVSRDQQKKLASDTPLPPASDKLIVLYSYTPTLDQVALQLNLNDELKLKKKNDGGDWWYVKNVKTGKKGYVPKNFVAAESEKEHLDWYSLDMTREKAAVALMEDKYAAGSFIVRPQQGANIAESVALSLKRWLSNDSEGKQQFDVVHFTIRRDGNGFKIDGGMQFKSIALLVNHYAENGRALKQRLTFSVKKEHTVVWEIEAEMITIGKPLAQGHFGKVYKGALGRTTVALKMPKLENMTAEDFKNEALFARPLVHENIVQTIGMCLAFPIDQIELPLIVSEYMANGSLKEYLMGKKDRGEKIKTDDYRLIALKVATAMAYLEKEHILHRDLAARNVLVGADHGIIKLADFGMARRMHDSAYYRTHDPKFPYKWTAPEAFVTGEGPDVVQKGKFSSASDVWSFGVFLWELYSDGEDPYKTYSNDELLDLLIKENFRLRCPTSCTSNTLYPMMNKCWELNPEDRPTFAQLVTFLSAPYGVSAQ</sequence>
<dbReference type="GO" id="GO:0004714">
    <property type="term" value="F:transmembrane receptor protein tyrosine kinase activity"/>
    <property type="evidence" value="ECO:0007669"/>
    <property type="project" value="UniProtKB-EC"/>
</dbReference>
<keyword evidence="3 13" id="KW-0808">Transferase</keyword>
<dbReference type="GO" id="GO:0048680">
    <property type="term" value="P:positive regulation of axon regeneration"/>
    <property type="evidence" value="ECO:0007669"/>
    <property type="project" value="UniProtKB-ARBA"/>
</dbReference>
<dbReference type="PRINTS" id="PR00109">
    <property type="entry name" value="TYRKINASE"/>
</dbReference>
<dbReference type="PANTHER" id="PTHR24418">
    <property type="entry name" value="TYROSINE-PROTEIN KINASE"/>
    <property type="match status" value="1"/>
</dbReference>
<accession>A0AAV5VIG3</accession>
<gene>
    <name evidence="17" type="ORF">PFISCL1PPCAC_9355</name>
</gene>
<evidence type="ECO:0000256" key="9">
    <source>
        <dbReference type="ARBA" id="ARBA00051243"/>
    </source>
</evidence>
<evidence type="ECO:0000259" key="14">
    <source>
        <dbReference type="PROSITE" id="PS50001"/>
    </source>
</evidence>
<keyword evidence="8 13" id="KW-0829">Tyrosine-protein kinase</keyword>
<keyword evidence="5 13" id="KW-0418">Kinase</keyword>
<evidence type="ECO:0000256" key="13">
    <source>
        <dbReference type="RuleBase" id="RU362096"/>
    </source>
</evidence>
<evidence type="ECO:0000313" key="18">
    <source>
        <dbReference type="Proteomes" id="UP001432322"/>
    </source>
</evidence>
<comment type="catalytic activity">
    <reaction evidence="9">
        <text>L-tyrosyl-[protein] + ATP = O-phospho-L-tyrosyl-[protein] + ADP + H(+)</text>
        <dbReference type="Rhea" id="RHEA:10596"/>
        <dbReference type="Rhea" id="RHEA-COMP:10136"/>
        <dbReference type="Rhea" id="RHEA-COMP:20101"/>
        <dbReference type="ChEBI" id="CHEBI:15378"/>
        <dbReference type="ChEBI" id="CHEBI:30616"/>
        <dbReference type="ChEBI" id="CHEBI:46858"/>
        <dbReference type="ChEBI" id="CHEBI:61978"/>
        <dbReference type="ChEBI" id="CHEBI:456216"/>
        <dbReference type="EC" id="2.7.10.1"/>
    </reaction>
</comment>
<evidence type="ECO:0000256" key="2">
    <source>
        <dbReference type="ARBA" id="ARBA00022443"/>
    </source>
</evidence>
<dbReference type="InterPro" id="IPR000719">
    <property type="entry name" value="Prot_kinase_dom"/>
</dbReference>
<keyword evidence="6 13" id="KW-0067">ATP-binding</keyword>
<evidence type="ECO:0000256" key="5">
    <source>
        <dbReference type="ARBA" id="ARBA00022777"/>
    </source>
</evidence>
<dbReference type="InterPro" id="IPR036860">
    <property type="entry name" value="SH2_dom_sf"/>
</dbReference>
<dbReference type="EMBL" id="BTSY01000003">
    <property type="protein sequence ID" value="GMT18058.1"/>
    <property type="molecule type" value="Genomic_DNA"/>
</dbReference>
<dbReference type="InterPro" id="IPR011009">
    <property type="entry name" value="Kinase-like_dom_sf"/>
</dbReference>
<dbReference type="InterPro" id="IPR001452">
    <property type="entry name" value="SH3_domain"/>
</dbReference>
<dbReference type="FunFam" id="1.10.510.10:FF:001512">
    <property type="entry name" value="Receptor tyrosine-protein kinase erbB-2"/>
    <property type="match status" value="1"/>
</dbReference>
<evidence type="ECO:0000256" key="7">
    <source>
        <dbReference type="ARBA" id="ARBA00023136"/>
    </source>
</evidence>
<keyword evidence="18" id="KW-1185">Reference proteome</keyword>
<dbReference type="Pfam" id="PF07714">
    <property type="entry name" value="PK_Tyr_Ser-Thr"/>
    <property type="match status" value="1"/>
</dbReference>
<evidence type="ECO:0000256" key="3">
    <source>
        <dbReference type="ARBA" id="ARBA00022679"/>
    </source>
</evidence>
<evidence type="ECO:0000256" key="10">
    <source>
        <dbReference type="ARBA" id="ARBA00051245"/>
    </source>
</evidence>
<evidence type="ECO:0000256" key="8">
    <source>
        <dbReference type="ARBA" id="ARBA00023137"/>
    </source>
</evidence>
<dbReference type="InterPro" id="IPR000980">
    <property type="entry name" value="SH2"/>
</dbReference>
<evidence type="ECO:0000256" key="6">
    <source>
        <dbReference type="ARBA" id="ARBA00022840"/>
    </source>
</evidence>
<keyword evidence="2 12" id="KW-0728">SH3 domain</keyword>
<reference evidence="17" key="1">
    <citation type="submission" date="2023-10" db="EMBL/GenBank/DDBJ databases">
        <title>Genome assembly of Pristionchus species.</title>
        <authorList>
            <person name="Yoshida K."/>
            <person name="Sommer R.J."/>
        </authorList>
    </citation>
    <scope>NUCLEOTIDE SEQUENCE</scope>
    <source>
        <strain evidence="17">RS5133</strain>
    </source>
</reference>
<dbReference type="SUPFAM" id="SSF55550">
    <property type="entry name" value="SH2 domain"/>
    <property type="match status" value="1"/>
</dbReference>
<evidence type="ECO:0000256" key="11">
    <source>
        <dbReference type="PROSITE-ProRule" id="PRU00191"/>
    </source>
</evidence>
<dbReference type="Pfam" id="PF14604">
    <property type="entry name" value="SH3_9"/>
    <property type="match status" value="1"/>
</dbReference>
<dbReference type="SMART" id="SM00219">
    <property type="entry name" value="TyrKc"/>
    <property type="match status" value="1"/>
</dbReference>
<dbReference type="Proteomes" id="UP001432322">
    <property type="component" value="Unassembled WGS sequence"/>
</dbReference>
<evidence type="ECO:0000256" key="1">
    <source>
        <dbReference type="ARBA" id="ARBA00004308"/>
    </source>
</evidence>
<dbReference type="GO" id="GO:0061564">
    <property type="term" value="P:axon development"/>
    <property type="evidence" value="ECO:0007669"/>
    <property type="project" value="UniProtKB-ARBA"/>
</dbReference>
<comment type="subcellular location">
    <subcellularLocation>
        <location evidence="1">Endomembrane system</location>
    </subcellularLocation>
</comment>
<dbReference type="PROSITE" id="PS00109">
    <property type="entry name" value="PROTEIN_KINASE_TYR"/>
    <property type="match status" value="1"/>
</dbReference>
<feature type="domain" description="SH2" evidence="14">
    <location>
        <begin position="109"/>
        <end position="212"/>
    </location>
</feature>
<dbReference type="PRINTS" id="PR00401">
    <property type="entry name" value="SH2DOMAIN"/>
</dbReference>
<keyword evidence="11" id="KW-0727">SH2 domain</keyword>
<evidence type="ECO:0000259" key="15">
    <source>
        <dbReference type="PROSITE" id="PS50002"/>
    </source>
</evidence>
<evidence type="ECO:0000256" key="4">
    <source>
        <dbReference type="ARBA" id="ARBA00022741"/>
    </source>
</evidence>
<dbReference type="PROSITE" id="PS50002">
    <property type="entry name" value="SH3"/>
    <property type="match status" value="1"/>
</dbReference>
<dbReference type="GO" id="GO:0004715">
    <property type="term" value="F:non-membrane spanning protein tyrosine kinase activity"/>
    <property type="evidence" value="ECO:0007669"/>
    <property type="project" value="UniProtKB-EC"/>
</dbReference>
<dbReference type="Gene3D" id="3.30.505.10">
    <property type="entry name" value="SH2 domain"/>
    <property type="match status" value="1"/>
</dbReference>
<dbReference type="EC" id="2.7.10.2" evidence="13"/>
<dbReference type="InterPro" id="IPR008266">
    <property type="entry name" value="Tyr_kinase_AS"/>
</dbReference>
<dbReference type="SUPFAM" id="SSF56112">
    <property type="entry name" value="Protein kinase-like (PK-like)"/>
    <property type="match status" value="1"/>
</dbReference>
<dbReference type="PROSITE" id="PS50001">
    <property type="entry name" value="SH2"/>
    <property type="match status" value="1"/>
</dbReference>
<dbReference type="InterPro" id="IPR001245">
    <property type="entry name" value="Ser-Thr/Tyr_kinase_cat_dom"/>
</dbReference>
<dbReference type="GO" id="GO:0012505">
    <property type="term" value="C:endomembrane system"/>
    <property type="evidence" value="ECO:0007669"/>
    <property type="project" value="UniProtKB-SubCell"/>
</dbReference>
<dbReference type="InterPro" id="IPR050198">
    <property type="entry name" value="Non-receptor_tyrosine_kinases"/>
</dbReference>
<dbReference type="GO" id="GO:0005524">
    <property type="term" value="F:ATP binding"/>
    <property type="evidence" value="ECO:0007669"/>
    <property type="project" value="UniProtKB-KW"/>
</dbReference>
<keyword evidence="4 13" id="KW-0547">Nucleotide-binding</keyword>
<keyword evidence="7" id="KW-0472">Membrane</keyword>
<evidence type="ECO:0000256" key="12">
    <source>
        <dbReference type="PROSITE-ProRule" id="PRU00192"/>
    </source>
</evidence>
<comment type="similarity">
    <text evidence="13">Belongs to the protein kinase superfamily. Tyr protein kinase family.</text>
</comment>
<dbReference type="CDD" id="cd00192">
    <property type="entry name" value="PTKc"/>
    <property type="match status" value="1"/>
</dbReference>
<proteinExistence type="inferred from homology"/>
<dbReference type="SMART" id="SM00326">
    <property type="entry name" value="SH3"/>
    <property type="match status" value="1"/>
</dbReference>
<name>A0AAV5VIG3_9BILA</name>
<comment type="caution">
    <text evidence="17">The sequence shown here is derived from an EMBL/GenBank/DDBJ whole genome shotgun (WGS) entry which is preliminary data.</text>
</comment>
<dbReference type="InterPro" id="IPR020635">
    <property type="entry name" value="Tyr_kinase_cat_dom"/>
</dbReference>
<dbReference type="PROSITE" id="PS50011">
    <property type="entry name" value="PROTEIN_KINASE_DOM"/>
    <property type="match status" value="1"/>
</dbReference>
<feature type="non-terminal residue" evidence="17">
    <location>
        <position position="1"/>
    </location>
</feature>
<dbReference type="SMART" id="SM00252">
    <property type="entry name" value="SH2"/>
    <property type="match status" value="1"/>
</dbReference>
<organism evidence="17 18">
    <name type="scientific">Pristionchus fissidentatus</name>
    <dbReference type="NCBI Taxonomy" id="1538716"/>
    <lineage>
        <taxon>Eukaryota</taxon>
        <taxon>Metazoa</taxon>
        <taxon>Ecdysozoa</taxon>
        <taxon>Nematoda</taxon>
        <taxon>Chromadorea</taxon>
        <taxon>Rhabditida</taxon>
        <taxon>Rhabditina</taxon>
        <taxon>Diplogasteromorpha</taxon>
        <taxon>Diplogasteroidea</taxon>
        <taxon>Neodiplogasteridae</taxon>
        <taxon>Pristionchus</taxon>
    </lineage>
</organism>